<name>A0A0M3HGM1_ASCLU</name>
<dbReference type="Proteomes" id="UP000036681">
    <property type="component" value="Unplaced"/>
</dbReference>
<sequence>MVFRPDPFLISAIFAAVVLMLIVYRTPHLLSRFNAYNVPWLQFDSG</sequence>
<dbReference type="AlphaFoldDB" id="A0A0M3HGM1"/>
<reference evidence="3" key="1">
    <citation type="submission" date="2017-02" db="UniProtKB">
        <authorList>
            <consortium name="WormBaseParasite"/>
        </authorList>
    </citation>
    <scope>IDENTIFICATION</scope>
</reference>
<proteinExistence type="predicted"/>
<keyword evidence="1" id="KW-0812">Transmembrane</keyword>
<protein>
    <submittedName>
        <fullName evidence="3">Branched-chain amino acid ABC transporter permease</fullName>
    </submittedName>
</protein>
<feature type="transmembrane region" description="Helical" evidence="1">
    <location>
        <begin position="6"/>
        <end position="24"/>
    </location>
</feature>
<accession>A0A0M3HGM1</accession>
<evidence type="ECO:0000313" key="3">
    <source>
        <dbReference type="WBParaSite" id="ALUE_0000066601-mRNA-1"/>
    </source>
</evidence>
<organism evidence="2 3">
    <name type="scientific">Ascaris lumbricoides</name>
    <name type="common">Giant roundworm</name>
    <dbReference type="NCBI Taxonomy" id="6252"/>
    <lineage>
        <taxon>Eukaryota</taxon>
        <taxon>Metazoa</taxon>
        <taxon>Ecdysozoa</taxon>
        <taxon>Nematoda</taxon>
        <taxon>Chromadorea</taxon>
        <taxon>Rhabditida</taxon>
        <taxon>Spirurina</taxon>
        <taxon>Ascaridomorpha</taxon>
        <taxon>Ascaridoidea</taxon>
        <taxon>Ascarididae</taxon>
        <taxon>Ascaris</taxon>
    </lineage>
</organism>
<keyword evidence="2" id="KW-1185">Reference proteome</keyword>
<evidence type="ECO:0000313" key="2">
    <source>
        <dbReference type="Proteomes" id="UP000036681"/>
    </source>
</evidence>
<keyword evidence="1" id="KW-1133">Transmembrane helix</keyword>
<keyword evidence="1" id="KW-0472">Membrane</keyword>
<evidence type="ECO:0000256" key="1">
    <source>
        <dbReference type="SAM" id="Phobius"/>
    </source>
</evidence>
<dbReference type="WBParaSite" id="ALUE_0000066601-mRNA-1">
    <property type="protein sequence ID" value="ALUE_0000066601-mRNA-1"/>
    <property type="gene ID" value="ALUE_0000066601"/>
</dbReference>